<evidence type="ECO:0000259" key="2">
    <source>
        <dbReference type="PROSITE" id="PS50110"/>
    </source>
</evidence>
<dbReference type="PROSITE" id="PS50110">
    <property type="entry name" value="RESPONSE_REGULATORY"/>
    <property type="match status" value="1"/>
</dbReference>
<gene>
    <name evidence="3" type="ORF">S01H4_19852</name>
</gene>
<name>X0ZMY4_9ZZZZ</name>
<proteinExistence type="predicted"/>
<protein>
    <recommendedName>
        <fullName evidence="2">Response regulatory domain-containing protein</fullName>
    </recommendedName>
</protein>
<dbReference type="EMBL" id="BART01008882">
    <property type="protein sequence ID" value="GAG59432.1"/>
    <property type="molecule type" value="Genomic_DNA"/>
</dbReference>
<organism evidence="3">
    <name type="scientific">marine sediment metagenome</name>
    <dbReference type="NCBI Taxonomy" id="412755"/>
    <lineage>
        <taxon>unclassified sequences</taxon>
        <taxon>metagenomes</taxon>
        <taxon>ecological metagenomes</taxon>
    </lineage>
</organism>
<sequence length="116" mass="13212">MIVDDEPHICEAVKITLEAEGFKVLTALSGPECLEKLKSESVDMLLIDFFMPEMNGRELCTKIRKEPRLMSLPVAFLTVAQFGGIGREKLRKLNVADYISKPFDNEELVKRVKKNR</sequence>
<dbReference type="Pfam" id="PF00072">
    <property type="entry name" value="Response_reg"/>
    <property type="match status" value="1"/>
</dbReference>
<dbReference type="GO" id="GO:0000160">
    <property type="term" value="P:phosphorelay signal transduction system"/>
    <property type="evidence" value="ECO:0007669"/>
    <property type="project" value="InterPro"/>
</dbReference>
<reference evidence="3" key="1">
    <citation type="journal article" date="2014" name="Front. Microbiol.">
        <title>High frequency of phylogenetically diverse reductive dehalogenase-homologous genes in deep subseafloor sedimentary metagenomes.</title>
        <authorList>
            <person name="Kawai M."/>
            <person name="Futagami T."/>
            <person name="Toyoda A."/>
            <person name="Takaki Y."/>
            <person name="Nishi S."/>
            <person name="Hori S."/>
            <person name="Arai W."/>
            <person name="Tsubouchi T."/>
            <person name="Morono Y."/>
            <person name="Uchiyama I."/>
            <person name="Ito T."/>
            <person name="Fujiyama A."/>
            <person name="Inagaki F."/>
            <person name="Takami H."/>
        </authorList>
    </citation>
    <scope>NUCLEOTIDE SEQUENCE</scope>
    <source>
        <strain evidence="3">Expedition CK06-06</strain>
    </source>
</reference>
<dbReference type="InterPro" id="IPR050595">
    <property type="entry name" value="Bact_response_regulator"/>
</dbReference>
<dbReference type="PANTHER" id="PTHR44591">
    <property type="entry name" value="STRESS RESPONSE REGULATOR PROTEIN 1"/>
    <property type="match status" value="1"/>
</dbReference>
<accession>X0ZMY4</accession>
<comment type="caution">
    <text evidence="3">The sequence shown here is derived from an EMBL/GenBank/DDBJ whole genome shotgun (WGS) entry which is preliminary data.</text>
</comment>
<dbReference type="AlphaFoldDB" id="X0ZMY4"/>
<dbReference type="SMART" id="SM00448">
    <property type="entry name" value="REC"/>
    <property type="match status" value="1"/>
</dbReference>
<dbReference type="SUPFAM" id="SSF52172">
    <property type="entry name" value="CheY-like"/>
    <property type="match status" value="1"/>
</dbReference>
<dbReference type="InterPro" id="IPR001789">
    <property type="entry name" value="Sig_transdc_resp-reg_receiver"/>
</dbReference>
<evidence type="ECO:0000256" key="1">
    <source>
        <dbReference type="ARBA" id="ARBA00022553"/>
    </source>
</evidence>
<dbReference type="Gene3D" id="3.40.50.2300">
    <property type="match status" value="1"/>
</dbReference>
<dbReference type="InterPro" id="IPR011006">
    <property type="entry name" value="CheY-like_superfamily"/>
</dbReference>
<dbReference type="PANTHER" id="PTHR44591:SF3">
    <property type="entry name" value="RESPONSE REGULATORY DOMAIN-CONTAINING PROTEIN"/>
    <property type="match status" value="1"/>
</dbReference>
<evidence type="ECO:0000313" key="3">
    <source>
        <dbReference type="EMBL" id="GAG59432.1"/>
    </source>
</evidence>
<feature type="domain" description="Response regulatory" evidence="2">
    <location>
        <begin position="1"/>
        <end position="116"/>
    </location>
</feature>
<keyword evidence="1" id="KW-0597">Phosphoprotein</keyword>